<reference evidence="2 3" key="1">
    <citation type="submission" date="2013-01" db="EMBL/GenBank/DDBJ databases">
        <authorList>
            <person name="Harkins D.M."/>
            <person name="Durkin A.S."/>
            <person name="Brinkac L.M."/>
            <person name="Haft D.H."/>
            <person name="Selengut J.D."/>
            <person name="Sanka R."/>
            <person name="DePew J."/>
            <person name="Purushe J."/>
            <person name="Galloway R.L."/>
            <person name="Vinetz J.M."/>
            <person name="Sutton G.G."/>
            <person name="Nierman W.C."/>
            <person name="Fouts D.E."/>
        </authorList>
    </citation>
    <scope>NUCLEOTIDE SEQUENCE [LARGE SCALE GENOMIC DNA]</scope>
    <source>
        <strain evidence="2 3">79601</strain>
    </source>
</reference>
<gene>
    <name evidence="2" type="ORF">LEP1GSC194_3139</name>
</gene>
<feature type="region of interest" description="Disordered" evidence="1">
    <location>
        <begin position="103"/>
        <end position="127"/>
    </location>
</feature>
<dbReference type="AlphaFoldDB" id="M6CS97"/>
<organism evidence="2 3">
    <name type="scientific">Leptospira alstonii serovar Sichuan str. 79601</name>
    <dbReference type="NCBI Taxonomy" id="1218565"/>
    <lineage>
        <taxon>Bacteria</taxon>
        <taxon>Pseudomonadati</taxon>
        <taxon>Spirochaetota</taxon>
        <taxon>Spirochaetia</taxon>
        <taxon>Leptospirales</taxon>
        <taxon>Leptospiraceae</taxon>
        <taxon>Leptospira</taxon>
    </lineage>
</organism>
<accession>M6CS97</accession>
<feature type="compositionally biased region" description="Basic and acidic residues" evidence="1">
    <location>
        <begin position="103"/>
        <end position="112"/>
    </location>
</feature>
<dbReference type="PATRIC" id="fig|1218565.3.peg.2232"/>
<sequence length="127" mass="14850">MKPIVKEMIKRKGEIVKRKQSELEYELLCERANFINLMYGGQTVNDRILKKAEALSLKYETQKDQIAFLTGFVEGFKHLKGIDSGEAYENGRTYGLREFQGETDRREERFFRESSTSPATPHLRRVK</sequence>
<evidence type="ECO:0000313" key="3">
    <source>
        <dbReference type="Proteomes" id="UP000011988"/>
    </source>
</evidence>
<comment type="caution">
    <text evidence="2">The sequence shown here is derived from an EMBL/GenBank/DDBJ whole genome shotgun (WGS) entry which is preliminary data.</text>
</comment>
<name>M6CS97_9LEPT</name>
<protein>
    <submittedName>
        <fullName evidence="2">Uncharacterized protein</fullName>
    </submittedName>
</protein>
<dbReference type="EMBL" id="ANIK01000045">
    <property type="protein sequence ID" value="EMJ94827.1"/>
    <property type="molecule type" value="Genomic_DNA"/>
</dbReference>
<evidence type="ECO:0000313" key="2">
    <source>
        <dbReference type="EMBL" id="EMJ94827.1"/>
    </source>
</evidence>
<evidence type="ECO:0000256" key="1">
    <source>
        <dbReference type="SAM" id="MobiDB-lite"/>
    </source>
</evidence>
<proteinExistence type="predicted"/>
<dbReference type="OrthoDB" id="9980588at2"/>
<dbReference type="Proteomes" id="UP000011988">
    <property type="component" value="Unassembled WGS sequence"/>
</dbReference>